<proteinExistence type="predicted"/>
<organism evidence="1 2">
    <name type="scientific">Sinomonas humi</name>
    <dbReference type="NCBI Taxonomy" id="1338436"/>
    <lineage>
        <taxon>Bacteria</taxon>
        <taxon>Bacillati</taxon>
        <taxon>Actinomycetota</taxon>
        <taxon>Actinomycetes</taxon>
        <taxon>Micrococcales</taxon>
        <taxon>Micrococcaceae</taxon>
        <taxon>Sinomonas</taxon>
    </lineage>
</organism>
<evidence type="ECO:0000313" key="1">
    <source>
        <dbReference type="EMBL" id="KHL01022.1"/>
    </source>
</evidence>
<protein>
    <submittedName>
        <fullName evidence="1">Uncharacterized protein</fullName>
    </submittedName>
</protein>
<dbReference type="EMBL" id="JTDL01000145">
    <property type="protein sequence ID" value="KHL01022.1"/>
    <property type="molecule type" value="Genomic_DNA"/>
</dbReference>
<dbReference type="AlphaFoldDB" id="A0A0B2AGU0"/>
<gene>
    <name evidence="1" type="ORF">LK10_17835</name>
</gene>
<name>A0A0B2AGU0_9MICC</name>
<dbReference type="RefSeq" id="WP_043126638.1">
    <property type="nucleotide sequence ID" value="NZ_JTDL01000145.1"/>
</dbReference>
<keyword evidence="2" id="KW-1185">Reference proteome</keyword>
<comment type="caution">
    <text evidence="1">The sequence shown here is derived from an EMBL/GenBank/DDBJ whole genome shotgun (WGS) entry which is preliminary data.</text>
</comment>
<dbReference type="Proteomes" id="UP000030982">
    <property type="component" value="Unassembled WGS sequence"/>
</dbReference>
<dbReference type="OrthoDB" id="4964892at2"/>
<evidence type="ECO:0000313" key="2">
    <source>
        <dbReference type="Proteomes" id="UP000030982"/>
    </source>
</evidence>
<accession>A0A0B2AGU0</accession>
<reference evidence="1 2" key="1">
    <citation type="submission" date="2014-09" db="EMBL/GenBank/DDBJ databases">
        <title>Genome sequence of Sinomonas sp. MUSC 117.</title>
        <authorList>
            <person name="Lee L.-H."/>
        </authorList>
    </citation>
    <scope>NUCLEOTIDE SEQUENCE [LARGE SCALE GENOMIC DNA]</scope>
    <source>
        <strain evidence="1 2">MUSC 117</strain>
    </source>
</reference>
<sequence>MSDETEMVQRGIGILTATLSWEPDDPAATKMFKESLKSLVRLDEGVSVSFTGGSEEQIEALRDVLPQIVAGVIEALAPDYTRLVLGMAAGFKTVADAYRRDVPDADIDGILQAAALHLAEEE</sequence>